<organism evidence="1 2">
    <name type="scientific">Acinetobacter modestus</name>
    <dbReference type="NCBI Taxonomy" id="1776740"/>
    <lineage>
        <taxon>Bacteria</taxon>
        <taxon>Pseudomonadati</taxon>
        <taxon>Pseudomonadota</taxon>
        <taxon>Gammaproteobacteria</taxon>
        <taxon>Moraxellales</taxon>
        <taxon>Moraxellaceae</taxon>
        <taxon>Acinetobacter</taxon>
    </lineage>
</organism>
<dbReference type="Proteomes" id="UP000013248">
    <property type="component" value="Unassembled WGS sequence"/>
</dbReference>
<dbReference type="EMBL" id="APRP01000016">
    <property type="protein sequence ID" value="ENX01741.1"/>
    <property type="molecule type" value="Genomic_DNA"/>
</dbReference>
<comment type="caution">
    <text evidence="1">The sequence shown here is derived from an EMBL/GenBank/DDBJ whole genome shotgun (WGS) entry which is preliminary data.</text>
</comment>
<dbReference type="AlphaFoldDB" id="N9N7S4"/>
<proteinExistence type="predicted"/>
<name>N9N7S4_9GAMM</name>
<accession>N9N7S4</accession>
<evidence type="ECO:0000313" key="2">
    <source>
        <dbReference type="Proteomes" id="UP000013248"/>
    </source>
</evidence>
<dbReference type="RefSeq" id="WP_005216349.1">
    <property type="nucleotide sequence ID" value="NZ_JBBCNO010000011.1"/>
</dbReference>
<sequence>MIAFTIMKMSMQEEDYPPSLAVEAFRNAFKQASLRLWYCEKSSFIGTIVEMVKLVSLKIDQYFLKSKKTGYCTF</sequence>
<gene>
    <name evidence="1" type="ORF">F900_01501</name>
</gene>
<protein>
    <submittedName>
        <fullName evidence="1">Uncharacterized protein</fullName>
    </submittedName>
</protein>
<dbReference type="STRING" id="1217705.F900_01501"/>
<reference evidence="1 2" key="1">
    <citation type="submission" date="2013-02" db="EMBL/GenBank/DDBJ databases">
        <title>The Genome Sequence of Acinetobacter sp. ANC 3862.</title>
        <authorList>
            <consortium name="The Broad Institute Genome Sequencing Platform"/>
            <consortium name="The Broad Institute Genome Sequencing Center for Infectious Disease"/>
            <person name="Cerqueira G."/>
            <person name="Feldgarden M."/>
            <person name="Courvalin P."/>
            <person name="Perichon B."/>
            <person name="Grillot-Courvalin C."/>
            <person name="Clermont D."/>
            <person name="Rocha E."/>
            <person name="Yoon E.-J."/>
            <person name="Nemec A."/>
            <person name="Walker B."/>
            <person name="Young S.K."/>
            <person name="Zeng Q."/>
            <person name="Gargeya S."/>
            <person name="Fitzgerald M."/>
            <person name="Haas B."/>
            <person name="Abouelleil A."/>
            <person name="Alvarado L."/>
            <person name="Arachchi H.M."/>
            <person name="Berlin A.M."/>
            <person name="Chapman S.B."/>
            <person name="Dewar J."/>
            <person name="Goldberg J."/>
            <person name="Griggs A."/>
            <person name="Gujja S."/>
            <person name="Hansen M."/>
            <person name="Howarth C."/>
            <person name="Imamovic A."/>
            <person name="Larimer J."/>
            <person name="McCowan C."/>
            <person name="Murphy C."/>
            <person name="Neiman D."/>
            <person name="Pearson M."/>
            <person name="Priest M."/>
            <person name="Roberts A."/>
            <person name="Saif S."/>
            <person name="Shea T."/>
            <person name="Sisk P."/>
            <person name="Sykes S."/>
            <person name="Wortman J."/>
            <person name="Nusbaum C."/>
            <person name="Birren B."/>
        </authorList>
    </citation>
    <scope>NUCLEOTIDE SEQUENCE [LARGE SCALE GENOMIC DNA]</scope>
    <source>
        <strain evidence="1 2">ANC 3862</strain>
    </source>
</reference>
<dbReference type="PATRIC" id="fig|1217705.3.peg.1445"/>
<evidence type="ECO:0000313" key="1">
    <source>
        <dbReference type="EMBL" id="ENX01741.1"/>
    </source>
</evidence>
<dbReference type="HOGENOM" id="CLU_2679287_0_0_6"/>